<dbReference type="RefSeq" id="WP_267845118.1">
    <property type="nucleotide sequence ID" value="NZ_JAPMXC010000001.1"/>
</dbReference>
<evidence type="ECO:0000313" key="2">
    <source>
        <dbReference type="Proteomes" id="UP001082899"/>
    </source>
</evidence>
<dbReference type="Proteomes" id="UP001082899">
    <property type="component" value="Unassembled WGS sequence"/>
</dbReference>
<dbReference type="Gene3D" id="3.40.50.150">
    <property type="entry name" value="Vaccinia Virus protein VP39"/>
    <property type="match status" value="1"/>
</dbReference>
<gene>
    <name evidence="1" type="ORF">OVY01_01575</name>
</gene>
<accession>A0ABT3ZHW6</accession>
<dbReference type="PANTHER" id="PTHR43832">
    <property type="match status" value="1"/>
</dbReference>
<dbReference type="EMBL" id="JAPMXC010000001">
    <property type="protein sequence ID" value="MCY0385952.1"/>
    <property type="molecule type" value="Genomic_DNA"/>
</dbReference>
<dbReference type="InterPro" id="IPR029063">
    <property type="entry name" value="SAM-dependent_MTases_sf"/>
</dbReference>
<evidence type="ECO:0000313" key="1">
    <source>
        <dbReference type="EMBL" id="MCY0385952.1"/>
    </source>
</evidence>
<organism evidence="1 2">
    <name type="scientific">Robbsia betulipollinis</name>
    <dbReference type="NCBI Taxonomy" id="2981849"/>
    <lineage>
        <taxon>Bacteria</taxon>
        <taxon>Pseudomonadati</taxon>
        <taxon>Pseudomonadota</taxon>
        <taxon>Betaproteobacteria</taxon>
        <taxon>Burkholderiales</taxon>
        <taxon>Burkholderiaceae</taxon>
        <taxon>Robbsia</taxon>
    </lineage>
</organism>
<dbReference type="CDD" id="cd02440">
    <property type="entry name" value="AdoMet_MTases"/>
    <property type="match status" value="1"/>
</dbReference>
<proteinExistence type="predicted"/>
<reference evidence="1" key="1">
    <citation type="submission" date="2022-11" db="EMBL/GenBank/DDBJ databases">
        <title>Robbsia betulipollinis sp. nov., isolated from pollen of birch (Betula pendula).</title>
        <authorList>
            <person name="Shi H."/>
            <person name="Ambika Manirajan B."/>
            <person name="Ratering S."/>
            <person name="Geissler-Plaum R."/>
            <person name="Schnell S."/>
        </authorList>
    </citation>
    <scope>NUCLEOTIDE SEQUENCE</scope>
    <source>
        <strain evidence="1">Bb-Pol-6</strain>
    </source>
</reference>
<dbReference type="Pfam" id="PF02353">
    <property type="entry name" value="CMAS"/>
    <property type="match status" value="1"/>
</dbReference>
<protein>
    <submittedName>
        <fullName evidence="1">Cyclopropane-fatty-acyl-phospholipid synthase</fullName>
    </submittedName>
</protein>
<name>A0ABT3ZHW6_9BURK</name>
<dbReference type="PANTHER" id="PTHR43832:SF1">
    <property type="entry name" value="S-ADENOSYL-L-METHIONINE-DEPENDENT METHYLTRANSFERASES SUPERFAMILY PROTEIN"/>
    <property type="match status" value="1"/>
</dbReference>
<sequence length="361" mass="41038">MNPIAPMIRMAERLPLTDPMTLSGIQFLVGKTARRLAQGGAAADFAFIQAMQRFPIAVHTEDANRQHYELPPAFFALMLGERRKYSCCLYGEEEALACAPEVASISLDDAERAALRATCAHAALADGQRILELGCGWGSLTLWMAQQYPGARITAVSNSQAQRAYIEDRCRADGLDNVQVVTADMNDFAVASDAPRFDRVVSVEMFEHMANWQLLLARVRDWLLPDGKLFLHVFTHRGAPYRFDHNDPSDWIAQHFFTGGLMPSERMIEQFGDLFTLEQEWRWNGTHYARTAGDWLRNFDRHGSEIDAILATVYGRDARLWKRRWRLFLLSTIGLFGHRQGADWGVSHYSLRPFPGINRRF</sequence>
<dbReference type="SUPFAM" id="SSF53335">
    <property type="entry name" value="S-adenosyl-L-methionine-dependent methyltransferases"/>
    <property type="match status" value="1"/>
</dbReference>
<keyword evidence="2" id="KW-1185">Reference proteome</keyword>
<comment type="caution">
    <text evidence="1">The sequence shown here is derived from an EMBL/GenBank/DDBJ whole genome shotgun (WGS) entry which is preliminary data.</text>
</comment>